<organism evidence="1 2">
    <name type="scientific">Rhizophagus clarus</name>
    <dbReference type="NCBI Taxonomy" id="94130"/>
    <lineage>
        <taxon>Eukaryota</taxon>
        <taxon>Fungi</taxon>
        <taxon>Fungi incertae sedis</taxon>
        <taxon>Mucoromycota</taxon>
        <taxon>Glomeromycotina</taxon>
        <taxon>Glomeromycetes</taxon>
        <taxon>Glomerales</taxon>
        <taxon>Glomeraceae</taxon>
        <taxon>Rhizophagus</taxon>
    </lineage>
</organism>
<evidence type="ECO:0000313" key="2">
    <source>
        <dbReference type="Proteomes" id="UP000615446"/>
    </source>
</evidence>
<name>A0A8H3QWV2_9GLOM</name>
<protein>
    <submittedName>
        <fullName evidence="1">Uncharacterized protein</fullName>
    </submittedName>
</protein>
<dbReference type="AlphaFoldDB" id="A0A8H3QWV2"/>
<dbReference type="EMBL" id="BLAL01000242">
    <property type="protein sequence ID" value="GES95480.1"/>
    <property type="molecule type" value="Genomic_DNA"/>
</dbReference>
<reference evidence="1" key="1">
    <citation type="submission" date="2019-10" db="EMBL/GenBank/DDBJ databases">
        <title>Conservation and host-specific expression of non-tandemly repeated heterogenous ribosome RNA gene in arbuscular mycorrhizal fungi.</title>
        <authorList>
            <person name="Maeda T."/>
            <person name="Kobayashi Y."/>
            <person name="Nakagawa T."/>
            <person name="Ezawa T."/>
            <person name="Yamaguchi K."/>
            <person name="Bino T."/>
            <person name="Nishimoto Y."/>
            <person name="Shigenobu S."/>
            <person name="Kawaguchi M."/>
        </authorList>
    </citation>
    <scope>NUCLEOTIDE SEQUENCE</scope>
    <source>
        <strain evidence="1">HR1</strain>
    </source>
</reference>
<gene>
    <name evidence="1" type="ORF">RCL2_002214700</name>
</gene>
<dbReference type="Proteomes" id="UP000615446">
    <property type="component" value="Unassembled WGS sequence"/>
</dbReference>
<sequence length="112" mass="13188">MFILDNNFLAWVGFEIFKTRKVGYQFVQSMDLGIENLSRSRIYPENDLIYYNCSGPIQTTNDSIKFQIEGRDKNNYPKRSLLYEEQFLISIKNVKCFTKEKVQITTSIARVI</sequence>
<evidence type="ECO:0000313" key="1">
    <source>
        <dbReference type="EMBL" id="GES95480.1"/>
    </source>
</evidence>
<proteinExistence type="predicted"/>
<accession>A0A8H3QWV2</accession>
<comment type="caution">
    <text evidence="1">The sequence shown here is derived from an EMBL/GenBank/DDBJ whole genome shotgun (WGS) entry which is preliminary data.</text>
</comment>